<dbReference type="EMBL" id="FQ790281">
    <property type="protein sequence ID" value="CCD46249.1"/>
    <property type="molecule type" value="Genomic_DNA"/>
</dbReference>
<gene>
    <name evidence="2" type="ORF">BofuT4_P117990.1</name>
</gene>
<dbReference type="InParanoid" id="G2Y0T4"/>
<name>G2Y0T4_BOTF4</name>
<dbReference type="Proteomes" id="UP000008177">
    <property type="component" value="Unplaced contigs"/>
</dbReference>
<dbReference type="HOGENOM" id="CLU_026305_2_0_1"/>
<protein>
    <recommendedName>
        <fullName evidence="1">DUF7580 domain-containing protein</fullName>
    </recommendedName>
</protein>
<organism evidence="2 3">
    <name type="scientific">Botryotinia fuckeliana (strain T4)</name>
    <name type="common">Noble rot fungus</name>
    <name type="synonym">Botrytis cinerea</name>
    <dbReference type="NCBI Taxonomy" id="999810"/>
    <lineage>
        <taxon>Eukaryota</taxon>
        <taxon>Fungi</taxon>
        <taxon>Dikarya</taxon>
        <taxon>Ascomycota</taxon>
        <taxon>Pezizomycotina</taxon>
        <taxon>Leotiomycetes</taxon>
        <taxon>Helotiales</taxon>
        <taxon>Sclerotiniaceae</taxon>
        <taxon>Botrytis</taxon>
    </lineage>
</organism>
<dbReference type="OrthoDB" id="3565018at2759"/>
<accession>G2Y0T4</accession>
<dbReference type="PANTHER" id="PTHR35186">
    <property type="entry name" value="ANK_REP_REGION DOMAIN-CONTAINING PROTEIN"/>
    <property type="match status" value="1"/>
</dbReference>
<dbReference type="AlphaFoldDB" id="G2Y0T4"/>
<evidence type="ECO:0000313" key="2">
    <source>
        <dbReference type="EMBL" id="CCD46249.1"/>
    </source>
</evidence>
<reference evidence="3" key="1">
    <citation type="journal article" date="2011" name="PLoS Genet.">
        <title>Genomic analysis of the necrotrophic fungal pathogens Sclerotinia sclerotiorum and Botrytis cinerea.</title>
        <authorList>
            <person name="Amselem J."/>
            <person name="Cuomo C.A."/>
            <person name="van Kan J.A."/>
            <person name="Viaud M."/>
            <person name="Benito E.P."/>
            <person name="Couloux A."/>
            <person name="Coutinho P.M."/>
            <person name="de Vries R.P."/>
            <person name="Dyer P.S."/>
            <person name="Fillinger S."/>
            <person name="Fournier E."/>
            <person name="Gout L."/>
            <person name="Hahn M."/>
            <person name="Kohn L."/>
            <person name="Lapalu N."/>
            <person name="Plummer K.M."/>
            <person name="Pradier J.M."/>
            <person name="Quevillon E."/>
            <person name="Sharon A."/>
            <person name="Simon A."/>
            <person name="ten Have A."/>
            <person name="Tudzynski B."/>
            <person name="Tudzynski P."/>
            <person name="Wincker P."/>
            <person name="Andrew M."/>
            <person name="Anthouard V."/>
            <person name="Beever R.E."/>
            <person name="Beffa R."/>
            <person name="Benoit I."/>
            <person name="Bouzid O."/>
            <person name="Brault B."/>
            <person name="Chen Z."/>
            <person name="Choquer M."/>
            <person name="Collemare J."/>
            <person name="Cotton P."/>
            <person name="Danchin E.G."/>
            <person name="Da Silva C."/>
            <person name="Gautier A."/>
            <person name="Giraud C."/>
            <person name="Giraud T."/>
            <person name="Gonzalez C."/>
            <person name="Grossetete S."/>
            <person name="Guldener U."/>
            <person name="Henrissat B."/>
            <person name="Howlett B.J."/>
            <person name="Kodira C."/>
            <person name="Kretschmer M."/>
            <person name="Lappartient A."/>
            <person name="Leroch M."/>
            <person name="Levis C."/>
            <person name="Mauceli E."/>
            <person name="Neuveglise C."/>
            <person name="Oeser B."/>
            <person name="Pearson M."/>
            <person name="Poulain J."/>
            <person name="Poussereau N."/>
            <person name="Quesneville H."/>
            <person name="Rascle C."/>
            <person name="Schumacher J."/>
            <person name="Segurens B."/>
            <person name="Sexton A."/>
            <person name="Silva E."/>
            <person name="Sirven C."/>
            <person name="Soanes D.M."/>
            <person name="Talbot N.J."/>
            <person name="Templeton M."/>
            <person name="Yandava C."/>
            <person name="Yarden O."/>
            <person name="Zeng Q."/>
            <person name="Rollins J.A."/>
            <person name="Lebrun M.H."/>
            <person name="Dickman M."/>
        </authorList>
    </citation>
    <scope>NUCLEOTIDE SEQUENCE [LARGE SCALE GENOMIC DNA]</scope>
    <source>
        <strain evidence="3">T4</strain>
    </source>
</reference>
<dbReference type="PANTHER" id="PTHR35186:SF4">
    <property type="entry name" value="PRION-INHIBITION AND PROPAGATION HELO DOMAIN-CONTAINING PROTEIN"/>
    <property type="match status" value="1"/>
</dbReference>
<dbReference type="eggNOG" id="ENOG502S0SK">
    <property type="taxonomic scope" value="Eukaryota"/>
</dbReference>
<dbReference type="STRING" id="999810.G2Y0T4"/>
<evidence type="ECO:0000313" key="3">
    <source>
        <dbReference type="Proteomes" id="UP000008177"/>
    </source>
</evidence>
<proteinExistence type="predicted"/>
<dbReference type="InterPro" id="IPR056002">
    <property type="entry name" value="DUF7580"/>
</dbReference>
<dbReference type="Pfam" id="PF24476">
    <property type="entry name" value="DUF7580"/>
    <property type="match status" value="1"/>
</dbReference>
<evidence type="ECO:0000259" key="1">
    <source>
        <dbReference type="Pfam" id="PF24476"/>
    </source>
</evidence>
<feature type="domain" description="DUF7580" evidence="1">
    <location>
        <begin position="208"/>
        <end position="555"/>
    </location>
</feature>
<sequence length="559" mass="63366">MSGIEVAGLVLGALPILFQAIDFYKDGFGKSLRVIRKRKYVEKLSRAVHMQKQILEELVRSIVGASGCENIVQLDDDPLGYLKDEYIREQVQDYLGKRNVDAFNDALEESNAIVKRLSSSIAGLVPDFKGPTDDLLEIITANRESPHGRLDLVPRIKLLFRLDELKDFVHELDDATNRLSIFARIVLSNRQVGNDRPSPKATKLAKALRQVRDLASSLHVALCQGWKTGCHAEHGAKLFLDDRIGTVAQILQSCGRRTLIPTLDFNIIFVATSDKGQFSWNETSVQVYRNELHQSNKPSSTSKVQIITSQEEAFVKPEITFFGDICGAIETARCAQSPIVFILTEEHQVGMTSGKEASIAHSESDSISLKALLLSTDSQRHIPILPLKFRMFIALTLSSNMLQLLQTQWLEDAWSKEKVYFLSKKRDSSKQHVDLSRPFVSLTFDAKSRNASKVRVEPKIALLELGILLLEIWYETCLETWFSLDEAPAGYYERLALAEEWLDDTRNPLPELYEKAVSHCIRRTVGGEFRLLEWEDMKFWEAICEDIIEPLSTICKQWH</sequence>